<dbReference type="Pfam" id="PF10458">
    <property type="entry name" value="Val_tRNA-synt_C"/>
    <property type="match status" value="1"/>
</dbReference>
<dbReference type="InterPro" id="IPR009008">
    <property type="entry name" value="Val/Leu/Ile-tRNA-synth_edit"/>
</dbReference>
<comment type="similarity">
    <text evidence="2 12">Belongs to the class-I aminoacyl-tRNA synthetase family.</text>
</comment>
<dbReference type="GO" id="GO:0002161">
    <property type="term" value="F:aminoacyl-tRNA deacylase activity"/>
    <property type="evidence" value="ECO:0007669"/>
    <property type="project" value="InterPro"/>
</dbReference>
<name>A0A1Y1XR13_9FUNG</name>
<proteinExistence type="inferred from homology"/>
<evidence type="ECO:0000256" key="9">
    <source>
        <dbReference type="ARBA" id="ARBA00029936"/>
    </source>
</evidence>
<dbReference type="InterPro" id="IPR013155">
    <property type="entry name" value="M/V/L/I-tRNA-synth_anticd-bd"/>
</dbReference>
<evidence type="ECO:0000256" key="11">
    <source>
        <dbReference type="PROSITE-ProRule" id="PRU00339"/>
    </source>
</evidence>
<dbReference type="InterPro" id="IPR001412">
    <property type="entry name" value="aa-tRNA-synth_I_CS"/>
</dbReference>
<comment type="caution">
    <text evidence="18">The sequence shown here is derived from an EMBL/GenBank/DDBJ whole genome shotgun (WGS) entry which is preliminary data.</text>
</comment>
<evidence type="ECO:0000259" key="17">
    <source>
        <dbReference type="Pfam" id="PF10458"/>
    </source>
</evidence>
<dbReference type="FunFam" id="3.40.50.620:FF:000020">
    <property type="entry name" value="Valine--tRNA ligase, mitochondrial"/>
    <property type="match status" value="1"/>
</dbReference>
<evidence type="ECO:0000256" key="8">
    <source>
        <dbReference type="ARBA" id="ARBA00023146"/>
    </source>
</evidence>
<dbReference type="STRING" id="1314790.A0A1Y1XR13"/>
<evidence type="ECO:0000256" key="3">
    <source>
        <dbReference type="ARBA" id="ARBA00013169"/>
    </source>
</evidence>
<dbReference type="SUPFAM" id="SSF52374">
    <property type="entry name" value="Nucleotidylyl transferase"/>
    <property type="match status" value="1"/>
</dbReference>
<dbReference type="Gene3D" id="1.10.730.10">
    <property type="entry name" value="Isoleucyl-tRNA Synthetase, Domain 1"/>
    <property type="match status" value="1"/>
</dbReference>
<dbReference type="OrthoDB" id="629407at2759"/>
<dbReference type="InterPro" id="IPR011990">
    <property type="entry name" value="TPR-like_helical_dom_sf"/>
</dbReference>
<sequence length="1270" mass="144632">MSPKISEISDSEEEEFYESLEYADEPNTVLKETQLKEVSSEDPTVVAENSTHAIPKTVASVEASEINIIPPTPLTEEEIEERVQEVESYKAVGNQLFGSGEYESAVEKYNQALEICPKEKPSLLALLHGNIAACYIKLERLEDAVSACDSALALEPTYVKALVRRAQANEKIGKYLALSSALEDYKKLLDIAPNYRRECERALVRLPPRIEEQQEIEKAEMLEKVKDLGNRFLGMFGLSTDNFQMQKDPSTGNYSMQFKLRNYAQVSKPKRPLNGKYQPAEVEKGWYEWWEKQGYFSPTHRHSRAGEQKITTVLTPPPNVTGNLHIGHALTFSVQDSLVRWRRMCGEAVSWIPGTDHAGIGTQSVVEKQLMKQHKLTRHDLGRDKFISEVWKWKELHGNKIIEQMRKMGSSLDWKNEFFTMDAPRTEAVTNAFIQFFKDGLLYRDTRIVNWCCHLETAISDIEVDYETVQGQTFLTLPGREDKVEVGVLHKLAYKVVDPVGDIEELVVATTRIETILGDCALAIHPEDPRYKTLHGKFVLHPVLNQKIPIICDPELVDPDFGTGVVKVTPGHDPNDYACGRRHNLPLTSIMDKTGTFNELCGVRKYQNKDRYIVRNEIVEDLISSGAYRGKDVNHEMRISRCSRSGDIIEPMVQPQWFLNCQEMAKTAIKNMDNGSMNITPGHHKPDWYRWLENIQDWCVSRQLWWGHRIPAYRLIFNDPEIRKVIQGSASSNELWFVAESKEKAVEQVSDFLNQHKISNQTDYSLEQDDDVLDTWFSSALLPLSALGWDGKSKSLENYPTAFIETGFDILFFWVARMAMLSTYFSGSPPFKDIYLHAMIRDSQGRKMSKSLGNVIDPLHVINGISLNELRQALHSGNLASEEIKRSESVMEKEFPDGIPACGTDALRFSLVSYTQQTRQINMDISNVTSALHFGNKLWNLCRFSFGRFDTLREYVPPISDSLAVPSITKLEEQPLVNKYILSRLADTVRKTHSAMSEYQLHQATDSIRRFVVNDLCDVYLEFSKPTLYGKSTIEEQRSATLILTTCLDTSLRLLHPFMPFVTEELWQNLIAHTNPESSTQPESLMVTEFPAPEKFGAFYDEQVESEMQIILSLIHASRSLRQTQHVSISQELPFSVWTDQPDLLGPLRRYSSELQNFVKATSLEIVHGQEAEIPSDVAVSTISPNLKVFVPVSALKSVGSNSKVQGEIDRIKRKMAKITKEIEDLEDKINKPEYEVRVPERVKLSNSKRLAMFKEQLTSFQTNLGLLEK</sequence>
<keyword evidence="13" id="KW-0175">Coiled coil</keyword>
<dbReference type="FunFam" id="3.40.50.620:FF:000457">
    <property type="entry name" value="Predicted protein"/>
    <property type="match status" value="1"/>
</dbReference>
<dbReference type="Gene3D" id="3.90.740.10">
    <property type="entry name" value="Valyl/Leucyl/Isoleucyl-tRNA synthetase, editing domain"/>
    <property type="match status" value="1"/>
</dbReference>
<evidence type="ECO:0000256" key="7">
    <source>
        <dbReference type="ARBA" id="ARBA00022917"/>
    </source>
</evidence>
<evidence type="ECO:0000313" key="18">
    <source>
        <dbReference type="EMBL" id="ORX87936.1"/>
    </source>
</evidence>
<comment type="subcellular location">
    <subcellularLocation>
        <location evidence="1">Cytoplasm</location>
    </subcellularLocation>
</comment>
<reference evidence="18 19" key="1">
    <citation type="submission" date="2016-07" db="EMBL/GenBank/DDBJ databases">
        <title>Pervasive Adenine N6-methylation of Active Genes in Fungi.</title>
        <authorList>
            <consortium name="DOE Joint Genome Institute"/>
            <person name="Mondo S.J."/>
            <person name="Dannebaum R.O."/>
            <person name="Kuo R.C."/>
            <person name="Labutti K."/>
            <person name="Haridas S."/>
            <person name="Kuo A."/>
            <person name="Salamov A."/>
            <person name="Ahrendt S.R."/>
            <person name="Lipzen A."/>
            <person name="Sullivan W."/>
            <person name="Andreopoulos W.B."/>
            <person name="Clum A."/>
            <person name="Lindquist E."/>
            <person name="Daum C."/>
            <person name="Ramamoorthy G.K."/>
            <person name="Gryganskyi A."/>
            <person name="Culley D."/>
            <person name="Magnuson J.K."/>
            <person name="James T.Y."/>
            <person name="O'Malley M.A."/>
            <person name="Stajich J.E."/>
            <person name="Spatafora J.W."/>
            <person name="Visel A."/>
            <person name="Grigoriev I.V."/>
        </authorList>
    </citation>
    <scope>NUCLEOTIDE SEQUENCE [LARGE SCALE GENOMIC DNA]</scope>
    <source>
        <strain evidence="18 19">CBS 931.73</strain>
    </source>
</reference>
<dbReference type="SMART" id="SM00028">
    <property type="entry name" value="TPR"/>
    <property type="match status" value="3"/>
</dbReference>
<evidence type="ECO:0000256" key="14">
    <source>
        <dbReference type="SAM" id="MobiDB-lite"/>
    </source>
</evidence>
<evidence type="ECO:0000256" key="5">
    <source>
        <dbReference type="ARBA" id="ARBA00022741"/>
    </source>
</evidence>
<dbReference type="InParanoid" id="A0A1Y1XR13"/>
<dbReference type="InterPro" id="IPR037118">
    <property type="entry name" value="Val-tRNA_synth_C_sf"/>
</dbReference>
<dbReference type="Gene3D" id="1.25.40.10">
    <property type="entry name" value="Tetratricopeptide repeat domain"/>
    <property type="match status" value="1"/>
</dbReference>
<dbReference type="InterPro" id="IPR019734">
    <property type="entry name" value="TPR_rpt"/>
</dbReference>
<feature type="coiled-coil region" evidence="13">
    <location>
        <begin position="1202"/>
        <end position="1229"/>
    </location>
</feature>
<dbReference type="PROSITE" id="PS50005">
    <property type="entry name" value="TPR"/>
    <property type="match status" value="2"/>
</dbReference>
<dbReference type="NCBIfam" id="TIGR00422">
    <property type="entry name" value="valS"/>
    <property type="match status" value="1"/>
</dbReference>
<feature type="region of interest" description="Disordered" evidence="14">
    <location>
        <begin position="1"/>
        <end position="27"/>
    </location>
</feature>
<dbReference type="InterPro" id="IPR014729">
    <property type="entry name" value="Rossmann-like_a/b/a_fold"/>
</dbReference>
<keyword evidence="19" id="KW-1185">Reference proteome</keyword>
<dbReference type="GO" id="GO:0005829">
    <property type="term" value="C:cytosol"/>
    <property type="evidence" value="ECO:0007669"/>
    <property type="project" value="TreeGrafter"/>
</dbReference>
<evidence type="ECO:0000256" key="6">
    <source>
        <dbReference type="ARBA" id="ARBA00022840"/>
    </source>
</evidence>
<dbReference type="PROSITE" id="PS00178">
    <property type="entry name" value="AA_TRNA_LIGASE_I"/>
    <property type="match status" value="1"/>
</dbReference>
<protein>
    <recommendedName>
        <fullName evidence="3">valine--tRNA ligase</fullName>
        <ecNumber evidence="3">6.1.1.9</ecNumber>
    </recommendedName>
    <alternativeName>
        <fullName evidence="9">Valyl-tRNA synthetase</fullName>
    </alternativeName>
</protein>
<dbReference type="SUPFAM" id="SSF48452">
    <property type="entry name" value="TPR-like"/>
    <property type="match status" value="1"/>
</dbReference>
<keyword evidence="8 12" id="KW-0030">Aminoacyl-tRNA synthetase</keyword>
<dbReference type="EMBL" id="MCFE01000542">
    <property type="protein sequence ID" value="ORX87936.1"/>
    <property type="molecule type" value="Genomic_DNA"/>
</dbReference>
<feature type="domain" description="Aminoacyl-tRNA synthetase class Ia" evidence="15">
    <location>
        <begin position="286"/>
        <end position="924"/>
    </location>
</feature>
<dbReference type="InterPro" id="IPR033705">
    <property type="entry name" value="Anticodon_Ia_Val"/>
</dbReference>
<dbReference type="InterPro" id="IPR019499">
    <property type="entry name" value="Val-tRNA_synth_tRNA-bd"/>
</dbReference>
<comment type="catalytic activity">
    <reaction evidence="10">
        <text>tRNA(Val) + L-valine + ATP = L-valyl-tRNA(Val) + AMP + diphosphate</text>
        <dbReference type="Rhea" id="RHEA:10704"/>
        <dbReference type="Rhea" id="RHEA-COMP:9672"/>
        <dbReference type="Rhea" id="RHEA-COMP:9708"/>
        <dbReference type="ChEBI" id="CHEBI:30616"/>
        <dbReference type="ChEBI" id="CHEBI:33019"/>
        <dbReference type="ChEBI" id="CHEBI:57762"/>
        <dbReference type="ChEBI" id="CHEBI:78442"/>
        <dbReference type="ChEBI" id="CHEBI:78537"/>
        <dbReference type="ChEBI" id="CHEBI:456215"/>
        <dbReference type="EC" id="6.1.1.9"/>
    </reaction>
</comment>
<feature type="compositionally biased region" description="Acidic residues" evidence="14">
    <location>
        <begin position="9"/>
        <end position="24"/>
    </location>
</feature>
<evidence type="ECO:0000256" key="1">
    <source>
        <dbReference type="ARBA" id="ARBA00004496"/>
    </source>
</evidence>
<evidence type="ECO:0000259" key="16">
    <source>
        <dbReference type="Pfam" id="PF08264"/>
    </source>
</evidence>
<dbReference type="EC" id="6.1.1.9" evidence="3"/>
<dbReference type="Gene3D" id="3.40.50.620">
    <property type="entry name" value="HUPs"/>
    <property type="match status" value="2"/>
</dbReference>
<evidence type="ECO:0000256" key="12">
    <source>
        <dbReference type="RuleBase" id="RU363035"/>
    </source>
</evidence>
<keyword evidence="11" id="KW-0802">TPR repeat</keyword>
<keyword evidence="5 12" id="KW-0547">Nucleotide-binding</keyword>
<dbReference type="InterPro" id="IPR002300">
    <property type="entry name" value="aa-tRNA-synth_Ia"/>
</dbReference>
<dbReference type="PANTHER" id="PTHR11946">
    <property type="entry name" value="VALYL-TRNA SYNTHETASES"/>
    <property type="match status" value="1"/>
</dbReference>
<evidence type="ECO:0000256" key="2">
    <source>
        <dbReference type="ARBA" id="ARBA00005594"/>
    </source>
</evidence>
<accession>A0A1Y1XR13</accession>
<feature type="repeat" description="TPR" evidence="11">
    <location>
        <begin position="86"/>
        <end position="119"/>
    </location>
</feature>
<feature type="domain" description="Methionyl/Valyl/Leucyl/Isoleucyl-tRNA synthetase anticodon-binding" evidence="16">
    <location>
        <begin position="978"/>
        <end position="1133"/>
    </location>
</feature>
<evidence type="ECO:0000256" key="10">
    <source>
        <dbReference type="ARBA" id="ARBA00047552"/>
    </source>
</evidence>
<dbReference type="NCBIfam" id="NF004349">
    <property type="entry name" value="PRK05729.1"/>
    <property type="match status" value="1"/>
</dbReference>
<organism evidence="18 19">
    <name type="scientific">Basidiobolus meristosporus CBS 931.73</name>
    <dbReference type="NCBI Taxonomy" id="1314790"/>
    <lineage>
        <taxon>Eukaryota</taxon>
        <taxon>Fungi</taxon>
        <taxon>Fungi incertae sedis</taxon>
        <taxon>Zoopagomycota</taxon>
        <taxon>Entomophthoromycotina</taxon>
        <taxon>Basidiobolomycetes</taxon>
        <taxon>Basidiobolales</taxon>
        <taxon>Basidiobolaceae</taxon>
        <taxon>Basidiobolus</taxon>
    </lineage>
</organism>
<keyword evidence="6 12" id="KW-0067">ATP-binding</keyword>
<dbReference type="SUPFAM" id="SSF50677">
    <property type="entry name" value="ValRS/IleRS/LeuRS editing domain"/>
    <property type="match status" value="1"/>
</dbReference>
<feature type="repeat" description="TPR" evidence="11">
    <location>
        <begin position="125"/>
        <end position="158"/>
    </location>
</feature>
<evidence type="ECO:0000256" key="4">
    <source>
        <dbReference type="ARBA" id="ARBA00022598"/>
    </source>
</evidence>
<dbReference type="SUPFAM" id="SSF47323">
    <property type="entry name" value="Anticodon-binding domain of a subclass of class I aminoacyl-tRNA synthetases"/>
    <property type="match status" value="1"/>
</dbReference>
<dbReference type="Proteomes" id="UP000193498">
    <property type="component" value="Unassembled WGS sequence"/>
</dbReference>
<dbReference type="Pfam" id="PF00133">
    <property type="entry name" value="tRNA-synt_1"/>
    <property type="match status" value="1"/>
</dbReference>
<keyword evidence="4 12" id="KW-0436">Ligase</keyword>
<dbReference type="CDD" id="cd07962">
    <property type="entry name" value="Anticodon_Ia_Val"/>
    <property type="match status" value="1"/>
</dbReference>
<dbReference type="Pfam" id="PF08264">
    <property type="entry name" value="Anticodon_1"/>
    <property type="match status" value="1"/>
</dbReference>
<feature type="domain" description="Valyl-tRNA synthetase tRNA-binding arm" evidence="17">
    <location>
        <begin position="1205"/>
        <end position="1265"/>
    </location>
</feature>
<dbReference type="HAMAP" id="MF_02004">
    <property type="entry name" value="Val_tRNA_synth_type1"/>
    <property type="match status" value="1"/>
</dbReference>
<dbReference type="Gene3D" id="1.10.287.380">
    <property type="entry name" value="Valyl-tRNA synthetase, C-terminal domain"/>
    <property type="match status" value="1"/>
</dbReference>
<dbReference type="CDD" id="cd00817">
    <property type="entry name" value="ValRS_core"/>
    <property type="match status" value="1"/>
</dbReference>
<dbReference type="AlphaFoldDB" id="A0A1Y1XR13"/>
<evidence type="ECO:0000256" key="13">
    <source>
        <dbReference type="SAM" id="Coils"/>
    </source>
</evidence>
<dbReference type="GO" id="GO:0005524">
    <property type="term" value="F:ATP binding"/>
    <property type="evidence" value="ECO:0007669"/>
    <property type="project" value="UniProtKB-KW"/>
</dbReference>
<gene>
    <name evidence="18" type="ORF">K493DRAFT_411128</name>
</gene>
<evidence type="ECO:0000313" key="19">
    <source>
        <dbReference type="Proteomes" id="UP000193498"/>
    </source>
</evidence>
<dbReference type="GO" id="GO:0006438">
    <property type="term" value="P:valyl-tRNA aminoacylation"/>
    <property type="evidence" value="ECO:0007669"/>
    <property type="project" value="InterPro"/>
</dbReference>
<dbReference type="PROSITE" id="PS50293">
    <property type="entry name" value="TPR_REGION"/>
    <property type="match status" value="1"/>
</dbReference>
<evidence type="ECO:0000259" key="15">
    <source>
        <dbReference type="Pfam" id="PF00133"/>
    </source>
</evidence>
<keyword evidence="7 12" id="KW-0648">Protein biosynthesis</keyword>
<dbReference type="GO" id="GO:0004832">
    <property type="term" value="F:valine-tRNA ligase activity"/>
    <property type="evidence" value="ECO:0007669"/>
    <property type="project" value="UniProtKB-EC"/>
</dbReference>
<dbReference type="PRINTS" id="PR00986">
    <property type="entry name" value="TRNASYNTHVAL"/>
</dbReference>
<dbReference type="InterPro" id="IPR009080">
    <property type="entry name" value="tRNAsynth_Ia_anticodon-bd"/>
</dbReference>
<dbReference type="InterPro" id="IPR002303">
    <property type="entry name" value="Valyl-tRNA_ligase"/>
</dbReference>
<dbReference type="PANTHER" id="PTHR11946:SF109">
    <property type="entry name" value="VALINE--TRNA LIGASE"/>
    <property type="match status" value="1"/>
</dbReference>